<evidence type="ECO:0000259" key="8">
    <source>
        <dbReference type="Pfam" id="PF00924"/>
    </source>
</evidence>
<dbReference type="PANTHER" id="PTHR30347">
    <property type="entry name" value="POTASSIUM CHANNEL RELATED"/>
    <property type="match status" value="1"/>
</dbReference>
<feature type="domain" description="Mechanosensitive ion channel MscS C-terminal" evidence="9">
    <location>
        <begin position="257"/>
        <end position="341"/>
    </location>
</feature>
<keyword evidence="5 7" id="KW-1133">Transmembrane helix</keyword>
<evidence type="ECO:0000313" key="11">
    <source>
        <dbReference type="Proteomes" id="UP000242682"/>
    </source>
</evidence>
<evidence type="ECO:0000313" key="10">
    <source>
        <dbReference type="EMBL" id="PSL40765.1"/>
    </source>
</evidence>
<accession>A0A2P8H3H5</accession>
<name>A0A2P8H3H5_9BACL</name>
<dbReference type="GO" id="GO:0005886">
    <property type="term" value="C:plasma membrane"/>
    <property type="evidence" value="ECO:0007669"/>
    <property type="project" value="UniProtKB-SubCell"/>
</dbReference>
<evidence type="ECO:0000256" key="2">
    <source>
        <dbReference type="ARBA" id="ARBA00008017"/>
    </source>
</evidence>
<proteinExistence type="inferred from homology"/>
<dbReference type="InterPro" id="IPR049278">
    <property type="entry name" value="MS_channel_C"/>
</dbReference>
<feature type="transmembrane region" description="Helical" evidence="7">
    <location>
        <begin position="143"/>
        <end position="162"/>
    </location>
</feature>
<feature type="transmembrane region" description="Helical" evidence="7">
    <location>
        <begin position="98"/>
        <end position="115"/>
    </location>
</feature>
<evidence type="ECO:0000256" key="1">
    <source>
        <dbReference type="ARBA" id="ARBA00004651"/>
    </source>
</evidence>
<dbReference type="Proteomes" id="UP000242682">
    <property type="component" value="Unassembled WGS sequence"/>
</dbReference>
<evidence type="ECO:0000256" key="3">
    <source>
        <dbReference type="ARBA" id="ARBA00022475"/>
    </source>
</evidence>
<dbReference type="GO" id="GO:0055085">
    <property type="term" value="P:transmembrane transport"/>
    <property type="evidence" value="ECO:0007669"/>
    <property type="project" value="InterPro"/>
</dbReference>
<comment type="subcellular location">
    <subcellularLocation>
        <location evidence="1">Cell membrane</location>
        <topology evidence="1">Multi-pass membrane protein</topology>
    </subcellularLocation>
</comment>
<dbReference type="SUPFAM" id="SSF50182">
    <property type="entry name" value="Sm-like ribonucleoproteins"/>
    <property type="match status" value="1"/>
</dbReference>
<dbReference type="EMBL" id="PYAT01000004">
    <property type="protein sequence ID" value="PSL40765.1"/>
    <property type="molecule type" value="Genomic_DNA"/>
</dbReference>
<dbReference type="SUPFAM" id="SSF82861">
    <property type="entry name" value="Mechanosensitive channel protein MscS (YggB), transmembrane region"/>
    <property type="match status" value="1"/>
</dbReference>
<dbReference type="InterPro" id="IPR023408">
    <property type="entry name" value="MscS_beta-dom_sf"/>
</dbReference>
<feature type="transmembrane region" description="Helical" evidence="7">
    <location>
        <begin position="20"/>
        <end position="41"/>
    </location>
</feature>
<dbReference type="SUPFAM" id="SSF82689">
    <property type="entry name" value="Mechanosensitive channel protein MscS (YggB), C-terminal domain"/>
    <property type="match status" value="1"/>
</dbReference>
<protein>
    <submittedName>
        <fullName evidence="10">Potassium efflux system protein</fullName>
    </submittedName>
</protein>
<dbReference type="InterPro" id="IPR006685">
    <property type="entry name" value="MscS_channel_2nd"/>
</dbReference>
<keyword evidence="6 7" id="KW-0472">Membrane</keyword>
<keyword evidence="3" id="KW-1003">Cell membrane</keyword>
<dbReference type="Gene3D" id="3.30.70.100">
    <property type="match status" value="1"/>
</dbReference>
<dbReference type="PANTHER" id="PTHR30347:SF1">
    <property type="entry name" value="MECHANOSENSITIVE CHANNEL MSCK"/>
    <property type="match status" value="1"/>
</dbReference>
<dbReference type="InterPro" id="IPR010920">
    <property type="entry name" value="LSM_dom_sf"/>
</dbReference>
<dbReference type="Pfam" id="PF00924">
    <property type="entry name" value="MS_channel_2nd"/>
    <property type="match status" value="1"/>
</dbReference>
<gene>
    <name evidence="10" type="ORF">B0H99_104227</name>
</gene>
<feature type="transmembrane region" description="Helical" evidence="7">
    <location>
        <begin position="168"/>
        <end position="197"/>
    </location>
</feature>
<reference evidence="10 11" key="1">
    <citation type="submission" date="2018-03" db="EMBL/GenBank/DDBJ databases">
        <title>Genomic Encyclopedia of Type Strains, Phase III (KMG-III): the genomes of soil and plant-associated and newly described type strains.</title>
        <authorList>
            <person name="Whitman W."/>
        </authorList>
    </citation>
    <scope>NUCLEOTIDE SEQUENCE [LARGE SCALE GENOMIC DNA]</scope>
    <source>
        <strain evidence="10 11">CGMCC 1.12259</strain>
    </source>
</reference>
<feature type="transmembrane region" description="Helical" evidence="7">
    <location>
        <begin position="61"/>
        <end position="78"/>
    </location>
</feature>
<dbReference type="Gene3D" id="1.10.287.1260">
    <property type="match status" value="1"/>
</dbReference>
<evidence type="ECO:0000259" key="9">
    <source>
        <dbReference type="Pfam" id="PF21082"/>
    </source>
</evidence>
<dbReference type="Gene3D" id="2.30.30.60">
    <property type="match status" value="1"/>
</dbReference>
<evidence type="ECO:0000256" key="6">
    <source>
        <dbReference type="ARBA" id="ARBA00023136"/>
    </source>
</evidence>
<comment type="caution">
    <text evidence="10">The sequence shown here is derived from an EMBL/GenBank/DDBJ whole genome shotgun (WGS) entry which is preliminary data.</text>
</comment>
<comment type="similarity">
    <text evidence="2">Belongs to the MscS (TC 1.A.23) family.</text>
</comment>
<evidence type="ECO:0000256" key="7">
    <source>
        <dbReference type="SAM" id="Phobius"/>
    </source>
</evidence>
<dbReference type="AlphaFoldDB" id="A0A2P8H3H5"/>
<dbReference type="InterPro" id="IPR011014">
    <property type="entry name" value="MscS_channel_TM-2"/>
</dbReference>
<dbReference type="Pfam" id="PF21082">
    <property type="entry name" value="MS_channel_3rd"/>
    <property type="match status" value="1"/>
</dbReference>
<evidence type="ECO:0000256" key="5">
    <source>
        <dbReference type="ARBA" id="ARBA00022989"/>
    </source>
</evidence>
<keyword evidence="4 7" id="KW-0812">Transmembrane</keyword>
<organism evidence="10 11">
    <name type="scientific">Planomicrobium soli</name>
    <dbReference type="NCBI Taxonomy" id="1176648"/>
    <lineage>
        <taxon>Bacteria</taxon>
        <taxon>Bacillati</taxon>
        <taxon>Bacillota</taxon>
        <taxon>Bacilli</taxon>
        <taxon>Bacillales</taxon>
        <taxon>Caryophanaceae</taxon>
        <taxon>Planomicrobium</taxon>
    </lineage>
</organism>
<evidence type="ECO:0000256" key="4">
    <source>
        <dbReference type="ARBA" id="ARBA00022692"/>
    </source>
</evidence>
<keyword evidence="11" id="KW-1185">Reference proteome</keyword>
<sequence length="351" mass="40161">MNSQLFQGIEFMKNLSLVEFFMFFVYVALIFAAKSVIVFLLRTLIPSERFHDRIFPVLSEVLNWLAFYGAILFFLLYFSKANWLFYPFYETEGVKVSVFLIVAVAIIVNFASRLVKSFNRYIMPFIYEQFDVDLGMSYTFNRIIYYIVMFIALALSFTAVGLDLTALGVVFSVLGIGIGFGVRNIAANFVSGIIILFERPMEVGELVEIDNKIGRISRITLRSTVVETLKSGTLVVPNKYFIEQIVKNRSSAKLFARVVVSVAYGSDTEKVERLLMQAAEKEQQKMENVPGEAPDVRFIDFRNSALDFQIEVSVMNVEMKEKLESRIRHAISEVFIENDVKLAEVPIFREV</sequence>
<dbReference type="InterPro" id="IPR052702">
    <property type="entry name" value="MscS-like_channel"/>
</dbReference>
<feature type="domain" description="Mechanosensitive ion channel MscS" evidence="8">
    <location>
        <begin position="184"/>
        <end position="250"/>
    </location>
</feature>
<dbReference type="InterPro" id="IPR011066">
    <property type="entry name" value="MscS_channel_C_sf"/>
</dbReference>
<dbReference type="RefSeq" id="WP_245894427.1">
    <property type="nucleotide sequence ID" value="NZ_PYAT01000004.1"/>
</dbReference>